<name>A0A4W3GIL1_CALMI</name>
<organism evidence="6 7">
    <name type="scientific">Callorhinchus milii</name>
    <name type="common">Ghost shark</name>
    <dbReference type="NCBI Taxonomy" id="7868"/>
    <lineage>
        <taxon>Eukaryota</taxon>
        <taxon>Metazoa</taxon>
        <taxon>Chordata</taxon>
        <taxon>Craniata</taxon>
        <taxon>Vertebrata</taxon>
        <taxon>Chondrichthyes</taxon>
        <taxon>Holocephali</taxon>
        <taxon>Chimaeriformes</taxon>
        <taxon>Callorhinchidae</taxon>
        <taxon>Callorhinchus</taxon>
    </lineage>
</organism>
<dbReference type="AlphaFoldDB" id="A0A4W3GIL1"/>
<accession>A0A4W3GIL1</accession>
<dbReference type="InParanoid" id="A0A4W3GIL1"/>
<reference evidence="7" key="3">
    <citation type="journal article" date="2014" name="Nature">
        <title>Elephant shark genome provides unique insights into gnathostome evolution.</title>
        <authorList>
            <consortium name="International Elephant Shark Genome Sequencing Consortium"/>
            <person name="Venkatesh B."/>
            <person name="Lee A.P."/>
            <person name="Ravi V."/>
            <person name="Maurya A.K."/>
            <person name="Lian M.M."/>
            <person name="Swann J.B."/>
            <person name="Ohta Y."/>
            <person name="Flajnik M.F."/>
            <person name="Sutoh Y."/>
            <person name="Kasahara M."/>
            <person name="Hoon S."/>
            <person name="Gangu V."/>
            <person name="Roy S.W."/>
            <person name="Irimia M."/>
            <person name="Korzh V."/>
            <person name="Kondrychyn I."/>
            <person name="Lim Z.W."/>
            <person name="Tay B.H."/>
            <person name="Tohari S."/>
            <person name="Kong K.W."/>
            <person name="Ho S."/>
            <person name="Lorente-Galdos B."/>
            <person name="Quilez J."/>
            <person name="Marques-Bonet T."/>
            <person name="Raney B.J."/>
            <person name="Ingham P.W."/>
            <person name="Tay A."/>
            <person name="Hillier L.W."/>
            <person name="Minx P."/>
            <person name="Boehm T."/>
            <person name="Wilson R.K."/>
            <person name="Brenner S."/>
            <person name="Warren W.C."/>
        </authorList>
    </citation>
    <scope>NUCLEOTIDE SEQUENCE [LARGE SCALE GENOMIC DNA]</scope>
</reference>
<dbReference type="Proteomes" id="UP000314986">
    <property type="component" value="Unassembled WGS sequence"/>
</dbReference>
<dbReference type="PANTHER" id="PTHR25465">
    <property type="entry name" value="B-BOX DOMAIN CONTAINING"/>
    <property type="match status" value="1"/>
</dbReference>
<dbReference type="OMA" id="CIEDHWN"/>
<dbReference type="Ensembl" id="ENSCMIT00000003555.1">
    <property type="protein sequence ID" value="ENSCMIP00000003423.1"/>
    <property type="gene ID" value="ENSCMIG00000002056.1"/>
</dbReference>
<feature type="domain" description="RING-type" evidence="5">
    <location>
        <begin position="18"/>
        <end position="58"/>
    </location>
</feature>
<evidence type="ECO:0000313" key="6">
    <source>
        <dbReference type="Ensembl" id="ENSCMIP00000003423.1"/>
    </source>
</evidence>
<dbReference type="SMART" id="SM00184">
    <property type="entry name" value="RING"/>
    <property type="match status" value="1"/>
</dbReference>
<evidence type="ECO:0000259" key="5">
    <source>
        <dbReference type="PROSITE" id="PS50089"/>
    </source>
</evidence>
<dbReference type="Pfam" id="PF15227">
    <property type="entry name" value="zf-C3HC4_4"/>
    <property type="match status" value="1"/>
</dbReference>
<keyword evidence="1" id="KW-0479">Metal-binding</keyword>
<dbReference type="STRING" id="7868.ENSCMIP00000003423"/>
<keyword evidence="2 4" id="KW-0863">Zinc-finger</keyword>
<keyword evidence="7" id="KW-1185">Reference proteome</keyword>
<dbReference type="PROSITE" id="PS00518">
    <property type="entry name" value="ZF_RING_1"/>
    <property type="match status" value="1"/>
</dbReference>
<dbReference type="GO" id="GO:0008270">
    <property type="term" value="F:zinc ion binding"/>
    <property type="evidence" value="ECO:0007669"/>
    <property type="project" value="UniProtKB-KW"/>
</dbReference>
<protein>
    <recommendedName>
        <fullName evidence="5">RING-type domain-containing protein</fullName>
    </recommendedName>
</protein>
<evidence type="ECO:0000256" key="1">
    <source>
        <dbReference type="ARBA" id="ARBA00022723"/>
    </source>
</evidence>
<evidence type="ECO:0000256" key="4">
    <source>
        <dbReference type="PROSITE-ProRule" id="PRU00175"/>
    </source>
</evidence>
<dbReference type="Gene3D" id="3.30.40.10">
    <property type="entry name" value="Zinc/RING finger domain, C3HC4 (zinc finger)"/>
    <property type="match status" value="1"/>
</dbReference>
<dbReference type="InterPro" id="IPR051051">
    <property type="entry name" value="E3_ubiq-ligase_TRIM/RNF"/>
</dbReference>
<dbReference type="InterPro" id="IPR017907">
    <property type="entry name" value="Znf_RING_CS"/>
</dbReference>
<dbReference type="InterPro" id="IPR013083">
    <property type="entry name" value="Znf_RING/FYVE/PHD"/>
</dbReference>
<dbReference type="InterPro" id="IPR001841">
    <property type="entry name" value="Znf_RING"/>
</dbReference>
<reference evidence="7" key="2">
    <citation type="journal article" date="2007" name="PLoS Biol.">
        <title>Survey sequencing and comparative analysis of the elephant shark (Callorhinchus milii) genome.</title>
        <authorList>
            <person name="Venkatesh B."/>
            <person name="Kirkness E.F."/>
            <person name="Loh Y.H."/>
            <person name="Halpern A.L."/>
            <person name="Lee A.P."/>
            <person name="Johnson J."/>
            <person name="Dandona N."/>
            <person name="Viswanathan L.D."/>
            <person name="Tay A."/>
            <person name="Venter J.C."/>
            <person name="Strausberg R.L."/>
            <person name="Brenner S."/>
        </authorList>
    </citation>
    <scope>NUCLEOTIDE SEQUENCE [LARGE SCALE GENOMIC DNA]</scope>
</reference>
<keyword evidence="3" id="KW-0862">Zinc</keyword>
<sequence length="65" mass="7024">RDLALCVRINRSAEGLTCPVCPDLVKGPVSLVCGHSFCRSCLAGLWERPEAHSCPEWRQVCPGGS</sequence>
<evidence type="ECO:0000256" key="2">
    <source>
        <dbReference type="ARBA" id="ARBA00022771"/>
    </source>
</evidence>
<dbReference type="PROSITE" id="PS50089">
    <property type="entry name" value="ZF_RING_2"/>
    <property type="match status" value="1"/>
</dbReference>
<proteinExistence type="predicted"/>
<dbReference type="SUPFAM" id="SSF57850">
    <property type="entry name" value="RING/U-box"/>
    <property type="match status" value="1"/>
</dbReference>
<reference evidence="6" key="5">
    <citation type="submission" date="2025-09" db="UniProtKB">
        <authorList>
            <consortium name="Ensembl"/>
        </authorList>
    </citation>
    <scope>IDENTIFICATION</scope>
</reference>
<dbReference type="PANTHER" id="PTHR25465:SF41">
    <property type="entry name" value="E3 UBIQUITIN-PROTEIN LIGASE RNF135"/>
    <property type="match status" value="1"/>
</dbReference>
<evidence type="ECO:0000256" key="3">
    <source>
        <dbReference type="ARBA" id="ARBA00022833"/>
    </source>
</evidence>
<evidence type="ECO:0000313" key="7">
    <source>
        <dbReference type="Proteomes" id="UP000314986"/>
    </source>
</evidence>
<reference evidence="6" key="4">
    <citation type="submission" date="2025-08" db="UniProtKB">
        <authorList>
            <consortium name="Ensembl"/>
        </authorList>
    </citation>
    <scope>IDENTIFICATION</scope>
</reference>
<reference evidence="7" key="1">
    <citation type="journal article" date="2006" name="Science">
        <title>Ancient noncoding elements conserved in the human genome.</title>
        <authorList>
            <person name="Venkatesh B."/>
            <person name="Kirkness E.F."/>
            <person name="Loh Y.H."/>
            <person name="Halpern A.L."/>
            <person name="Lee A.P."/>
            <person name="Johnson J."/>
            <person name="Dandona N."/>
            <person name="Viswanathan L.D."/>
            <person name="Tay A."/>
            <person name="Venter J.C."/>
            <person name="Strausberg R.L."/>
            <person name="Brenner S."/>
        </authorList>
    </citation>
    <scope>NUCLEOTIDE SEQUENCE [LARGE SCALE GENOMIC DNA]</scope>
</reference>